<dbReference type="Pfam" id="PF00276">
    <property type="entry name" value="Ribosomal_L23"/>
    <property type="match status" value="1"/>
</dbReference>
<sequence length="96" mass="10624">MTGGTAHDIIRAPWFSEKALIATEKGVYAFAVTPRATKAQIASAIKEIYKVEPRKIRTVNLPGKPKAMRTKRGVGYRAARRKAYVYLNAGDTIQFA</sequence>
<proteinExistence type="inferred from homology"/>
<keyword evidence="4" id="KW-0699">rRNA-binding</keyword>
<dbReference type="GO" id="GO:1990904">
    <property type="term" value="C:ribonucleoprotein complex"/>
    <property type="evidence" value="ECO:0007669"/>
    <property type="project" value="UniProtKB-KW"/>
</dbReference>
<dbReference type="InterPro" id="IPR012678">
    <property type="entry name" value="Ribosomal_uL23/eL15/eS24_sf"/>
</dbReference>
<comment type="function">
    <text evidence="4">One of the early assembly proteins it binds 23S rRNA. One of the proteins that surrounds the polypeptide exit tunnel on the outside of the ribosome. Forms the main docking site for trigger factor binding to the ribosome.</text>
</comment>
<dbReference type="HAMAP" id="MF_01369_B">
    <property type="entry name" value="Ribosomal_uL23_B"/>
    <property type="match status" value="1"/>
</dbReference>
<comment type="subunit">
    <text evidence="4">Part of the 50S ribosomal subunit. Contacts protein L29, and trigger factor when it is bound to the ribosome.</text>
</comment>
<accession>A0A1F6BUR5</accession>
<evidence type="ECO:0000256" key="1">
    <source>
        <dbReference type="ARBA" id="ARBA00006700"/>
    </source>
</evidence>
<keyword evidence="3 4" id="KW-0687">Ribonucleoprotein</keyword>
<evidence type="ECO:0000256" key="2">
    <source>
        <dbReference type="ARBA" id="ARBA00022980"/>
    </source>
</evidence>
<organism evidence="5 6">
    <name type="scientific">Candidatus Kaiserbacteria bacterium GWA2_50_9</name>
    <dbReference type="NCBI Taxonomy" id="1798474"/>
    <lineage>
        <taxon>Bacteria</taxon>
        <taxon>Candidatus Kaiseribacteriota</taxon>
    </lineage>
</organism>
<dbReference type="GO" id="GO:0006412">
    <property type="term" value="P:translation"/>
    <property type="evidence" value="ECO:0007669"/>
    <property type="project" value="UniProtKB-UniRule"/>
</dbReference>
<dbReference type="InterPro" id="IPR012677">
    <property type="entry name" value="Nucleotide-bd_a/b_plait_sf"/>
</dbReference>
<dbReference type="NCBIfam" id="NF004363">
    <property type="entry name" value="PRK05738.2-4"/>
    <property type="match status" value="1"/>
</dbReference>
<dbReference type="SUPFAM" id="SSF54189">
    <property type="entry name" value="Ribosomal proteins S24e, L23 and L15e"/>
    <property type="match status" value="1"/>
</dbReference>
<evidence type="ECO:0000256" key="4">
    <source>
        <dbReference type="HAMAP-Rule" id="MF_01369"/>
    </source>
</evidence>
<dbReference type="Gene3D" id="3.30.70.330">
    <property type="match status" value="1"/>
</dbReference>
<dbReference type="GO" id="GO:0019843">
    <property type="term" value="F:rRNA binding"/>
    <property type="evidence" value="ECO:0007669"/>
    <property type="project" value="UniProtKB-UniRule"/>
</dbReference>
<dbReference type="EMBL" id="MFKN01000029">
    <property type="protein sequence ID" value="OGG40568.1"/>
    <property type="molecule type" value="Genomic_DNA"/>
</dbReference>
<dbReference type="STRING" id="1798474.A2118_04080"/>
<dbReference type="GO" id="GO:0003735">
    <property type="term" value="F:structural constituent of ribosome"/>
    <property type="evidence" value="ECO:0007669"/>
    <property type="project" value="InterPro"/>
</dbReference>
<evidence type="ECO:0000313" key="6">
    <source>
        <dbReference type="Proteomes" id="UP000179014"/>
    </source>
</evidence>
<keyword evidence="4" id="KW-0694">RNA-binding</keyword>
<reference evidence="5 6" key="1">
    <citation type="journal article" date="2016" name="Nat. Commun.">
        <title>Thousands of microbial genomes shed light on interconnected biogeochemical processes in an aquifer system.</title>
        <authorList>
            <person name="Anantharaman K."/>
            <person name="Brown C.T."/>
            <person name="Hug L.A."/>
            <person name="Sharon I."/>
            <person name="Castelle C.J."/>
            <person name="Probst A.J."/>
            <person name="Thomas B.C."/>
            <person name="Singh A."/>
            <person name="Wilkins M.J."/>
            <person name="Karaoz U."/>
            <person name="Brodie E.L."/>
            <person name="Williams K.H."/>
            <person name="Hubbard S.S."/>
            <person name="Banfield J.F."/>
        </authorList>
    </citation>
    <scope>NUCLEOTIDE SEQUENCE [LARGE SCALE GENOMIC DNA]</scope>
</reference>
<comment type="similarity">
    <text evidence="1 4">Belongs to the universal ribosomal protein uL23 family.</text>
</comment>
<evidence type="ECO:0000256" key="3">
    <source>
        <dbReference type="ARBA" id="ARBA00023274"/>
    </source>
</evidence>
<dbReference type="AlphaFoldDB" id="A0A1F6BUR5"/>
<name>A0A1F6BUR5_9BACT</name>
<dbReference type="InterPro" id="IPR013025">
    <property type="entry name" value="Ribosomal_uL23-like"/>
</dbReference>
<protein>
    <recommendedName>
        <fullName evidence="4">Large ribosomal subunit protein uL23</fullName>
    </recommendedName>
</protein>
<gene>
    <name evidence="4" type="primary">rplW</name>
    <name evidence="5" type="ORF">A2118_04080</name>
</gene>
<dbReference type="Proteomes" id="UP000179014">
    <property type="component" value="Unassembled WGS sequence"/>
</dbReference>
<dbReference type="GO" id="GO:0005840">
    <property type="term" value="C:ribosome"/>
    <property type="evidence" value="ECO:0007669"/>
    <property type="project" value="UniProtKB-KW"/>
</dbReference>
<comment type="caution">
    <text evidence="5">The sequence shown here is derived from an EMBL/GenBank/DDBJ whole genome shotgun (WGS) entry which is preliminary data.</text>
</comment>
<keyword evidence="2 4" id="KW-0689">Ribosomal protein</keyword>
<evidence type="ECO:0000313" key="5">
    <source>
        <dbReference type="EMBL" id="OGG40568.1"/>
    </source>
</evidence>